<proteinExistence type="predicted"/>
<sequence length="16" mass="1917">MSYFSVLRNKLVTLFV</sequence>
<organism evidence="1">
    <name type="scientific">Arundo donax</name>
    <name type="common">Giant reed</name>
    <name type="synonym">Donax arundinaceus</name>
    <dbReference type="NCBI Taxonomy" id="35708"/>
    <lineage>
        <taxon>Eukaryota</taxon>
        <taxon>Viridiplantae</taxon>
        <taxon>Streptophyta</taxon>
        <taxon>Embryophyta</taxon>
        <taxon>Tracheophyta</taxon>
        <taxon>Spermatophyta</taxon>
        <taxon>Magnoliopsida</taxon>
        <taxon>Liliopsida</taxon>
        <taxon>Poales</taxon>
        <taxon>Poaceae</taxon>
        <taxon>PACMAD clade</taxon>
        <taxon>Arundinoideae</taxon>
        <taxon>Arundineae</taxon>
        <taxon>Arundo</taxon>
    </lineage>
</organism>
<reference evidence="1" key="2">
    <citation type="journal article" date="2015" name="Data Brief">
        <title>Shoot transcriptome of the giant reed, Arundo donax.</title>
        <authorList>
            <person name="Barrero R.A."/>
            <person name="Guerrero F.D."/>
            <person name="Moolhuijzen P."/>
            <person name="Goolsby J.A."/>
            <person name="Tidwell J."/>
            <person name="Bellgard S.E."/>
            <person name="Bellgard M.I."/>
        </authorList>
    </citation>
    <scope>NUCLEOTIDE SEQUENCE</scope>
    <source>
        <tissue evidence="1">Shoot tissue taken approximately 20 cm above the soil surface</tissue>
    </source>
</reference>
<dbReference type="EMBL" id="GBRH01231441">
    <property type="protein sequence ID" value="JAD66454.1"/>
    <property type="molecule type" value="Transcribed_RNA"/>
</dbReference>
<protein>
    <submittedName>
        <fullName evidence="1">Uncharacterized protein</fullName>
    </submittedName>
</protein>
<name>A0A0A9BR31_ARUDO</name>
<accession>A0A0A9BR31</accession>
<evidence type="ECO:0000313" key="1">
    <source>
        <dbReference type="EMBL" id="JAD66454.1"/>
    </source>
</evidence>
<reference evidence="1" key="1">
    <citation type="submission" date="2014-09" db="EMBL/GenBank/DDBJ databases">
        <authorList>
            <person name="Magalhaes I.L.F."/>
            <person name="Oliveira U."/>
            <person name="Santos F.R."/>
            <person name="Vidigal T.H.D.A."/>
            <person name="Brescovit A.D."/>
            <person name="Santos A.J."/>
        </authorList>
    </citation>
    <scope>NUCLEOTIDE SEQUENCE</scope>
    <source>
        <tissue evidence="1">Shoot tissue taken approximately 20 cm above the soil surface</tissue>
    </source>
</reference>
<dbReference type="AlphaFoldDB" id="A0A0A9BR31"/>